<dbReference type="PROSITE" id="PS51257">
    <property type="entry name" value="PROKAR_LIPOPROTEIN"/>
    <property type="match status" value="1"/>
</dbReference>
<keyword evidence="3" id="KW-1185">Reference proteome</keyword>
<feature type="compositionally biased region" description="Pro residues" evidence="1">
    <location>
        <begin position="30"/>
        <end position="42"/>
    </location>
</feature>
<name>A0A0E9MT10_9SPHN</name>
<protein>
    <submittedName>
        <fullName evidence="2">Uncharacterized protein</fullName>
    </submittedName>
</protein>
<dbReference type="AlphaFoldDB" id="A0A0E9MT10"/>
<feature type="region of interest" description="Disordered" evidence="1">
    <location>
        <begin position="21"/>
        <end position="79"/>
    </location>
</feature>
<proteinExistence type="predicted"/>
<feature type="compositionally biased region" description="Basic and acidic residues" evidence="1">
    <location>
        <begin position="57"/>
        <end position="79"/>
    </location>
</feature>
<evidence type="ECO:0000313" key="2">
    <source>
        <dbReference type="EMBL" id="GAO40561.1"/>
    </source>
</evidence>
<comment type="caution">
    <text evidence="2">The sequence shown here is derived from an EMBL/GenBank/DDBJ whole genome shotgun (WGS) entry which is preliminary data.</text>
</comment>
<accession>A0A0E9MT10</accession>
<organism evidence="2 3">
    <name type="scientific">Sphingomonas changbaiensis NBRC 104936</name>
    <dbReference type="NCBI Taxonomy" id="1219043"/>
    <lineage>
        <taxon>Bacteria</taxon>
        <taxon>Pseudomonadati</taxon>
        <taxon>Pseudomonadota</taxon>
        <taxon>Alphaproteobacteria</taxon>
        <taxon>Sphingomonadales</taxon>
        <taxon>Sphingomonadaceae</taxon>
        <taxon>Sphingomonas</taxon>
    </lineage>
</organism>
<gene>
    <name evidence="2" type="ORF">SCH01S_48_02230</name>
</gene>
<evidence type="ECO:0000313" key="3">
    <source>
        <dbReference type="Proteomes" id="UP000033202"/>
    </source>
</evidence>
<sequence>MRRVLIGAAFLLALAACGGKRELTPAPGESLPPKPAAEPTPLTPTQLITPSVQARPQRSDELLKQSEERRDDRFNLPPR</sequence>
<dbReference type="STRING" id="1219043.SCH01S_48_02230"/>
<dbReference type="EMBL" id="BBWU01000048">
    <property type="protein sequence ID" value="GAO40561.1"/>
    <property type="molecule type" value="Genomic_DNA"/>
</dbReference>
<reference evidence="2 3" key="1">
    <citation type="submission" date="2015-04" db="EMBL/GenBank/DDBJ databases">
        <title>Whole genome shotgun sequence of Sphingomonas changbaiensis NBRC 104936.</title>
        <authorList>
            <person name="Katano-Makiyama Y."/>
            <person name="Hosoyama A."/>
            <person name="Hashimoto M."/>
            <person name="Noguchi M."/>
            <person name="Tsuchikane K."/>
            <person name="Ohji S."/>
            <person name="Yamazoe A."/>
            <person name="Ichikawa N."/>
            <person name="Kimura A."/>
            <person name="Fujita N."/>
        </authorList>
    </citation>
    <scope>NUCLEOTIDE SEQUENCE [LARGE SCALE GENOMIC DNA]</scope>
    <source>
        <strain evidence="2 3">NBRC 104936</strain>
    </source>
</reference>
<evidence type="ECO:0000256" key="1">
    <source>
        <dbReference type="SAM" id="MobiDB-lite"/>
    </source>
</evidence>
<dbReference type="Proteomes" id="UP000033202">
    <property type="component" value="Unassembled WGS sequence"/>
</dbReference>